<dbReference type="GO" id="GO:0019808">
    <property type="term" value="F:polyamine binding"/>
    <property type="evidence" value="ECO:0007669"/>
    <property type="project" value="InterPro"/>
</dbReference>
<evidence type="ECO:0000256" key="4">
    <source>
        <dbReference type="ARBA" id="ARBA00022764"/>
    </source>
</evidence>
<protein>
    <submittedName>
        <fullName evidence="5">Bacterial extracellular solute-binding protein</fullName>
    </submittedName>
</protein>
<evidence type="ECO:0000313" key="5">
    <source>
        <dbReference type="EMBL" id="CAL93872.1"/>
    </source>
</evidence>
<proteinExistence type="predicted"/>
<evidence type="ECO:0000313" key="6">
    <source>
        <dbReference type="Proteomes" id="UP000002588"/>
    </source>
</evidence>
<sequence length="386" mass="42422">MSRRPRRELGHGADLLSNKHIPSDLSSMPLPGNAALLSRASRTRLGAVLALVIGLLAATAANAEILRVVTWPGYADRDLVQTFELKHRVRVEVSYVGTDDVLWDKLAARGGADFDVFAVNTAELQRYIDGGLAAPVDPARIPNTARQLPRFRDVGAIAGLVRDGKVYGIPYTWSAMGLIYDRQRFASPPDSIKVLWDTGFRGQVLAFNGSSHNFSLAAQALGLPAPFAIGETDMPAVIDKLLALRRNVLTFYTLPEESVALFREQRVAVMFANYGSQQVQQLREAGINIGYVMPREGAFAWLDCWAISAGARNRRLAEAWINHMLDHAASRALRERQGLANTTDEANAPAAADRIIWLQPVEDVHRRAALWDQILSGDRRVSGRAP</sequence>
<keyword evidence="3" id="KW-0732">Signal</keyword>
<keyword evidence="6" id="KW-1185">Reference proteome</keyword>
<reference evidence="5 6" key="1">
    <citation type="journal article" date="2006" name="Nat. Biotechnol.">
        <title>Complete genome of the mutualistic, N2-fixing grass endophyte Azoarcus sp. strain BH72.</title>
        <authorList>
            <person name="Krause A."/>
            <person name="Ramakumar A."/>
            <person name="Bartels D."/>
            <person name="Battistoni F."/>
            <person name="Bekel T."/>
            <person name="Boch J."/>
            <person name="Boehm M."/>
            <person name="Friedrich F."/>
            <person name="Hurek T."/>
            <person name="Krause L."/>
            <person name="Linke B."/>
            <person name="McHardy A.C."/>
            <person name="Sarkar A."/>
            <person name="Schneiker S."/>
            <person name="Syed A.A."/>
            <person name="Thauer R."/>
            <person name="Vorhoelter F.-J."/>
            <person name="Weidner S."/>
            <person name="Puehler A."/>
            <person name="Reinhold-Hurek B."/>
            <person name="Kaiser O."/>
            <person name="Goesmann A."/>
        </authorList>
    </citation>
    <scope>NUCLEOTIDE SEQUENCE [LARGE SCALE GENOMIC DNA]</scope>
    <source>
        <strain evidence="5 6">BH72</strain>
    </source>
</reference>
<keyword evidence="2" id="KW-0813">Transport</keyword>
<dbReference type="PANTHER" id="PTHR30222">
    <property type="entry name" value="SPERMIDINE/PUTRESCINE-BINDING PERIPLASMIC PROTEIN"/>
    <property type="match status" value="1"/>
</dbReference>
<keyword evidence="4" id="KW-0574">Periplasm</keyword>
<dbReference type="Pfam" id="PF13416">
    <property type="entry name" value="SBP_bac_8"/>
    <property type="match status" value="1"/>
</dbReference>
<evidence type="ECO:0000256" key="2">
    <source>
        <dbReference type="ARBA" id="ARBA00022448"/>
    </source>
</evidence>
<dbReference type="GO" id="GO:0015846">
    <property type="term" value="P:polyamine transport"/>
    <property type="evidence" value="ECO:0007669"/>
    <property type="project" value="InterPro"/>
</dbReference>
<dbReference type="InterPro" id="IPR001188">
    <property type="entry name" value="Sperm_putr-bd"/>
</dbReference>
<accession>A1K4W7</accession>
<dbReference type="Proteomes" id="UP000002588">
    <property type="component" value="Chromosome"/>
</dbReference>
<dbReference type="AlphaFoldDB" id="A1K4W7"/>
<dbReference type="InterPro" id="IPR006059">
    <property type="entry name" value="SBP"/>
</dbReference>
<dbReference type="GO" id="GO:0042597">
    <property type="term" value="C:periplasmic space"/>
    <property type="evidence" value="ECO:0007669"/>
    <property type="project" value="UniProtKB-SubCell"/>
</dbReference>
<dbReference type="STRING" id="62928.azo1255"/>
<evidence type="ECO:0000256" key="3">
    <source>
        <dbReference type="ARBA" id="ARBA00022729"/>
    </source>
</evidence>
<dbReference type="EMBL" id="AM406670">
    <property type="protein sequence ID" value="CAL93872.1"/>
    <property type="molecule type" value="Genomic_DNA"/>
</dbReference>
<dbReference type="KEGG" id="azo:azo1255"/>
<comment type="subcellular location">
    <subcellularLocation>
        <location evidence="1">Periplasm</location>
    </subcellularLocation>
</comment>
<dbReference type="HOGENOM" id="CLU_026974_1_5_4"/>
<evidence type="ECO:0000256" key="1">
    <source>
        <dbReference type="ARBA" id="ARBA00004418"/>
    </source>
</evidence>
<gene>
    <name evidence="5" type="primary">potD</name>
    <name evidence="5" type="ordered locus">azo1255</name>
</gene>
<dbReference type="eggNOG" id="COG0687">
    <property type="taxonomic scope" value="Bacteria"/>
</dbReference>
<name>A1K4W7_AZOSB</name>
<dbReference type="PRINTS" id="PR00909">
    <property type="entry name" value="SPERMDNBNDNG"/>
</dbReference>
<organism evidence="5 6">
    <name type="scientific">Azoarcus sp. (strain BH72)</name>
    <dbReference type="NCBI Taxonomy" id="418699"/>
    <lineage>
        <taxon>Bacteria</taxon>
        <taxon>Pseudomonadati</taxon>
        <taxon>Pseudomonadota</taxon>
        <taxon>Betaproteobacteria</taxon>
        <taxon>Rhodocyclales</taxon>
        <taxon>Zoogloeaceae</taxon>
        <taxon>Azoarcus</taxon>
    </lineage>
</organism>
<dbReference type="PANTHER" id="PTHR30222:SF17">
    <property type="entry name" value="SPERMIDINE_PUTRESCINE-BINDING PERIPLASMIC PROTEIN"/>
    <property type="match status" value="1"/>
</dbReference>
<dbReference type="SUPFAM" id="SSF53850">
    <property type="entry name" value="Periplasmic binding protein-like II"/>
    <property type="match status" value="1"/>
</dbReference>
<dbReference type="Gene3D" id="3.40.190.10">
    <property type="entry name" value="Periplasmic binding protein-like II"/>
    <property type="match status" value="2"/>
</dbReference>